<keyword evidence="6" id="KW-1015">Disulfide bond</keyword>
<dbReference type="EC" id="5.3.4.1" evidence="3"/>
<accession>A0AAW2Z451</accession>
<keyword evidence="5" id="KW-0677">Repeat</keyword>
<evidence type="ECO:0000313" key="12">
    <source>
        <dbReference type="EMBL" id="KAL0484577.1"/>
    </source>
</evidence>
<dbReference type="InterPro" id="IPR051063">
    <property type="entry name" value="PDI"/>
</dbReference>
<evidence type="ECO:0000256" key="7">
    <source>
        <dbReference type="ARBA" id="ARBA00023235"/>
    </source>
</evidence>
<reference evidence="12 13" key="1">
    <citation type="submission" date="2024-03" db="EMBL/GenBank/DDBJ databases">
        <title>The Acrasis kona genome and developmental transcriptomes reveal deep origins of eukaryotic multicellular pathways.</title>
        <authorList>
            <person name="Sheikh S."/>
            <person name="Fu C.-J."/>
            <person name="Brown M.W."/>
            <person name="Baldauf S.L."/>
        </authorList>
    </citation>
    <scope>NUCLEOTIDE SEQUENCE [LARGE SCALE GENOMIC DNA]</scope>
    <source>
        <strain evidence="12 13">ATCC MYA-3509</strain>
    </source>
</reference>
<dbReference type="CDD" id="cd02961">
    <property type="entry name" value="PDI_a_family"/>
    <property type="match status" value="1"/>
</dbReference>
<keyword evidence="8" id="KW-0676">Redox-active center</keyword>
<dbReference type="EMBL" id="JAOPGA020001054">
    <property type="protein sequence ID" value="KAL0484577.1"/>
    <property type="molecule type" value="Genomic_DNA"/>
</dbReference>
<proteinExistence type="inferred from homology"/>
<evidence type="ECO:0000256" key="1">
    <source>
        <dbReference type="ARBA" id="ARBA00001182"/>
    </source>
</evidence>
<evidence type="ECO:0000259" key="11">
    <source>
        <dbReference type="PROSITE" id="PS51352"/>
    </source>
</evidence>
<evidence type="ECO:0000256" key="8">
    <source>
        <dbReference type="ARBA" id="ARBA00023284"/>
    </source>
</evidence>
<protein>
    <recommendedName>
        <fullName evidence="3">protein disulfide-isomerase</fullName>
        <ecNumber evidence="3">5.3.4.1</ecNumber>
    </recommendedName>
</protein>
<dbReference type="Pfam" id="PF07749">
    <property type="entry name" value="ERp29"/>
    <property type="match status" value="1"/>
</dbReference>
<organism evidence="12 13">
    <name type="scientific">Acrasis kona</name>
    <dbReference type="NCBI Taxonomy" id="1008807"/>
    <lineage>
        <taxon>Eukaryota</taxon>
        <taxon>Discoba</taxon>
        <taxon>Heterolobosea</taxon>
        <taxon>Tetramitia</taxon>
        <taxon>Eutetramitia</taxon>
        <taxon>Acrasidae</taxon>
        <taxon>Acrasis</taxon>
    </lineage>
</organism>
<feature type="chain" id="PRO_5044025394" description="protein disulfide-isomerase" evidence="10">
    <location>
        <begin position="20"/>
        <end position="362"/>
    </location>
</feature>
<dbReference type="Gene3D" id="1.20.1150.12">
    <property type="entry name" value="Endoplasmic reticulum resident protein 29, C-terminal domain"/>
    <property type="match status" value="1"/>
</dbReference>
<dbReference type="CDD" id="cd00238">
    <property type="entry name" value="ERp29c"/>
    <property type="match status" value="1"/>
</dbReference>
<gene>
    <name evidence="12" type="ORF">AKO1_011628</name>
</gene>
<dbReference type="InterPro" id="IPR036249">
    <property type="entry name" value="Thioredoxin-like_sf"/>
</dbReference>
<comment type="catalytic activity">
    <reaction evidence="1">
        <text>Catalyzes the rearrangement of -S-S- bonds in proteins.</text>
        <dbReference type="EC" id="5.3.4.1"/>
    </reaction>
</comment>
<dbReference type="Pfam" id="PF00085">
    <property type="entry name" value="Thioredoxin"/>
    <property type="match status" value="2"/>
</dbReference>
<name>A0AAW2Z451_9EUKA</name>
<evidence type="ECO:0000256" key="10">
    <source>
        <dbReference type="SAM" id="SignalP"/>
    </source>
</evidence>
<dbReference type="PANTHER" id="PTHR45672:SF11">
    <property type="entry name" value="PROTEIN DISULFIDE-ISOMERASE C17H9.14C"/>
    <property type="match status" value="1"/>
</dbReference>
<dbReference type="SUPFAM" id="SSF47933">
    <property type="entry name" value="ERP29 C domain-like"/>
    <property type="match status" value="1"/>
</dbReference>
<dbReference type="InterPro" id="IPR013766">
    <property type="entry name" value="Thioredoxin_domain"/>
</dbReference>
<dbReference type="PANTHER" id="PTHR45672">
    <property type="entry name" value="PROTEIN DISULFIDE-ISOMERASE C17H9.14C-RELATED"/>
    <property type="match status" value="1"/>
</dbReference>
<keyword evidence="13" id="KW-1185">Reference proteome</keyword>
<dbReference type="GO" id="GO:0005783">
    <property type="term" value="C:endoplasmic reticulum"/>
    <property type="evidence" value="ECO:0007669"/>
    <property type="project" value="InterPro"/>
</dbReference>
<comment type="similarity">
    <text evidence="2 9">Belongs to the protein disulfide isomerase family.</text>
</comment>
<dbReference type="FunFam" id="3.40.30.10:FF:000032">
    <property type="entry name" value="Protein disulfide-isomerase A6 homolog"/>
    <property type="match status" value="1"/>
</dbReference>
<dbReference type="InterPro" id="IPR036356">
    <property type="entry name" value="ERp29_C_sf"/>
</dbReference>
<comment type="caution">
    <text evidence="12">The sequence shown here is derived from an EMBL/GenBank/DDBJ whole genome shotgun (WGS) entry which is preliminary data.</text>
</comment>
<dbReference type="GO" id="GO:0006457">
    <property type="term" value="P:protein folding"/>
    <property type="evidence" value="ECO:0007669"/>
    <property type="project" value="TreeGrafter"/>
</dbReference>
<dbReference type="InterPro" id="IPR011679">
    <property type="entry name" value="ERp29_C"/>
</dbReference>
<keyword evidence="7" id="KW-0413">Isomerase</keyword>
<evidence type="ECO:0000256" key="6">
    <source>
        <dbReference type="ARBA" id="ARBA00023157"/>
    </source>
</evidence>
<evidence type="ECO:0000256" key="2">
    <source>
        <dbReference type="ARBA" id="ARBA00006347"/>
    </source>
</evidence>
<evidence type="ECO:0000256" key="9">
    <source>
        <dbReference type="RuleBase" id="RU004208"/>
    </source>
</evidence>
<dbReference type="GO" id="GO:0003756">
    <property type="term" value="F:protein disulfide isomerase activity"/>
    <property type="evidence" value="ECO:0007669"/>
    <property type="project" value="UniProtKB-EC"/>
</dbReference>
<dbReference type="InterPro" id="IPR017937">
    <property type="entry name" value="Thioredoxin_CS"/>
</dbReference>
<dbReference type="SUPFAM" id="SSF52833">
    <property type="entry name" value="Thioredoxin-like"/>
    <property type="match status" value="2"/>
</dbReference>
<evidence type="ECO:0000256" key="4">
    <source>
        <dbReference type="ARBA" id="ARBA00022729"/>
    </source>
</evidence>
<dbReference type="NCBIfam" id="TIGR01126">
    <property type="entry name" value="pdi_dom"/>
    <property type="match status" value="1"/>
</dbReference>
<dbReference type="InterPro" id="IPR005788">
    <property type="entry name" value="PDI_thioredoxin-like_dom"/>
</dbReference>
<dbReference type="Proteomes" id="UP001431209">
    <property type="component" value="Unassembled WGS sequence"/>
</dbReference>
<dbReference type="PRINTS" id="PR00421">
    <property type="entry name" value="THIOREDOXIN"/>
</dbReference>
<dbReference type="AlphaFoldDB" id="A0AAW2Z451"/>
<evidence type="ECO:0000313" key="13">
    <source>
        <dbReference type="Proteomes" id="UP001431209"/>
    </source>
</evidence>
<dbReference type="PROSITE" id="PS51352">
    <property type="entry name" value="THIOREDOXIN_2"/>
    <property type="match status" value="1"/>
</dbReference>
<dbReference type="Gene3D" id="3.40.30.10">
    <property type="entry name" value="Glutaredoxin"/>
    <property type="match status" value="2"/>
</dbReference>
<feature type="domain" description="Thioredoxin" evidence="11">
    <location>
        <begin position="126"/>
        <end position="245"/>
    </location>
</feature>
<dbReference type="PROSITE" id="PS00194">
    <property type="entry name" value="THIOREDOXIN_1"/>
    <property type="match status" value="1"/>
</dbReference>
<evidence type="ECO:0000256" key="3">
    <source>
        <dbReference type="ARBA" id="ARBA00012723"/>
    </source>
</evidence>
<dbReference type="CDD" id="cd02998">
    <property type="entry name" value="PDI_a_ERp38"/>
    <property type="match status" value="1"/>
</dbReference>
<evidence type="ECO:0000256" key="5">
    <source>
        <dbReference type="ARBA" id="ARBA00022737"/>
    </source>
</evidence>
<feature type="signal peptide" evidence="10">
    <location>
        <begin position="1"/>
        <end position="19"/>
    </location>
</feature>
<sequence>MSRILLLVVALLTINCVLSNEGKPEERVPGIVEITSSNVDKYVGSSQNVFLEFYAPWCGHCKNLVAEYKIVGEAFEKHKPRDSVAAKVDCTTQQDVCQKFGVPEDYNSGRTAADILKYINQKDSNARLRVPGPISDVEDLDKSNFDKLVLDPENDVLVEFYAPWCGHCQKLAPDYEKVARAFRNEKNIIVAKVNADNNKPLTEKYGVTGYPTIKFFSKTKKTTPEDYNGDRSAEGFLKFLNERGGVNRQITGSLDDKAGLLEKMGDMVKSFLKASDKTAKEGIIKKAEDYIQTYRTQTNRSNAAHYVKAMKSILEKGEEYVSNEVERLKRLLSKDGAVKNDMVDTMTIRGNILRTIKSFIGK</sequence>
<keyword evidence="4 10" id="KW-0732">Signal</keyword>